<dbReference type="InterPro" id="IPR000276">
    <property type="entry name" value="GPCR_Rhodpsn"/>
</dbReference>
<evidence type="ECO:0000259" key="14">
    <source>
        <dbReference type="PROSITE" id="PS50262"/>
    </source>
</evidence>
<dbReference type="PRINTS" id="PR00237">
    <property type="entry name" value="GPCRRHODOPSN"/>
</dbReference>
<keyword evidence="10" id="KW-0325">Glycoprotein</keyword>
<dbReference type="GO" id="GO:0004930">
    <property type="term" value="F:G protein-coupled receptor activity"/>
    <property type="evidence" value="ECO:0007669"/>
    <property type="project" value="UniProtKB-KW"/>
</dbReference>
<evidence type="ECO:0000256" key="12">
    <source>
        <dbReference type="RuleBase" id="RU000688"/>
    </source>
</evidence>
<keyword evidence="7 13" id="KW-0472">Membrane</keyword>
<dbReference type="AlphaFoldDB" id="A0AAD1TQ10"/>
<keyword evidence="4 12" id="KW-0812">Transmembrane</keyword>
<evidence type="ECO:0000256" key="2">
    <source>
        <dbReference type="ARBA" id="ARBA00010663"/>
    </source>
</evidence>
<feature type="domain" description="G-protein coupled receptors family 1 profile" evidence="14">
    <location>
        <begin position="36"/>
        <end position="295"/>
    </location>
</feature>
<proteinExistence type="inferred from homology"/>
<evidence type="ECO:0000256" key="7">
    <source>
        <dbReference type="ARBA" id="ARBA00023136"/>
    </source>
</evidence>
<sequence>MFMMDNNQSSCNINHDLDMYMFPIIYITVIVISIPANCISLYISYQQIKKKNELGVYLFNLSLSDLLYTTTLPFWVDFSLNHNHWRFADWACKLSAFFMHTNVYSSAGFLTCISIDRYLAVVFPLKFYQLRRRRTAVLVSLLVWTLQGASNVVILVKRETFIITSHKAGNNSNEVSDTVCYDNFPMEEWKSYFSIVNVCSGHFLPLIIMVFCYFKIYAAVKTNQATDEVDKIKIKQLLFAIVVSFVISFTPYHIVLLIRSIKEPNNCTFANKMFYPYKITLALSSVNCIADPFLYCFVSEAGRADLRTLLNCFTNKIESSSKNGSESKNEYRMVTISRNNIQENECPSPMNKPEIDMKPAH</sequence>
<dbReference type="Pfam" id="PF00001">
    <property type="entry name" value="7tm_1"/>
    <property type="match status" value="1"/>
</dbReference>
<evidence type="ECO:0000256" key="6">
    <source>
        <dbReference type="ARBA" id="ARBA00023040"/>
    </source>
</evidence>
<reference evidence="15" key="1">
    <citation type="submission" date="2022-03" db="EMBL/GenBank/DDBJ databases">
        <authorList>
            <person name="Alioto T."/>
            <person name="Alioto T."/>
            <person name="Gomez Garrido J."/>
        </authorList>
    </citation>
    <scope>NUCLEOTIDE SEQUENCE</scope>
</reference>
<keyword evidence="3" id="KW-1003">Cell membrane</keyword>
<accession>A0AAD1TQ10</accession>
<evidence type="ECO:0000256" key="11">
    <source>
        <dbReference type="ARBA" id="ARBA00023224"/>
    </source>
</evidence>
<comment type="subcellular location">
    <subcellularLocation>
        <location evidence="1">Cell membrane</location>
        <topology evidence="1">Multi-pass membrane protein</topology>
    </subcellularLocation>
</comment>
<dbReference type="EMBL" id="OW240924">
    <property type="protein sequence ID" value="CAH2327972.1"/>
    <property type="molecule type" value="Genomic_DNA"/>
</dbReference>
<dbReference type="FunFam" id="1.20.1070.10:FF:000065">
    <property type="entry name" value="G-protein coupled receptor 4"/>
    <property type="match status" value="1"/>
</dbReference>
<keyword evidence="8" id="KW-1015">Disulfide bond</keyword>
<dbReference type="PANTHER" id="PTHR24234">
    <property type="entry name" value="LYSOPHOSPHATIDIC ACID RECEPTOR 5/SPHINGOSYLPHOSPHORYLCHOLINE RECEPTOR"/>
    <property type="match status" value="1"/>
</dbReference>
<name>A0AAD1TQ10_PELCU</name>
<feature type="transmembrane region" description="Helical" evidence="13">
    <location>
        <begin position="135"/>
        <end position="156"/>
    </location>
</feature>
<dbReference type="Proteomes" id="UP001295444">
    <property type="component" value="Chromosome 13"/>
</dbReference>
<dbReference type="GO" id="GO:0005886">
    <property type="term" value="C:plasma membrane"/>
    <property type="evidence" value="ECO:0007669"/>
    <property type="project" value="UniProtKB-SubCell"/>
</dbReference>
<keyword evidence="5 13" id="KW-1133">Transmembrane helix</keyword>
<dbReference type="Gene3D" id="1.20.1070.10">
    <property type="entry name" value="Rhodopsin 7-helix transmembrane proteins"/>
    <property type="match status" value="1"/>
</dbReference>
<feature type="transmembrane region" description="Helical" evidence="13">
    <location>
        <begin position="192"/>
        <end position="216"/>
    </location>
</feature>
<evidence type="ECO:0000313" key="15">
    <source>
        <dbReference type="EMBL" id="CAH2327972.1"/>
    </source>
</evidence>
<keyword evidence="9 12" id="KW-0675">Receptor</keyword>
<feature type="transmembrane region" description="Helical" evidence="13">
    <location>
        <begin position="55"/>
        <end position="76"/>
    </location>
</feature>
<feature type="transmembrane region" description="Helical" evidence="13">
    <location>
        <begin position="103"/>
        <end position="123"/>
    </location>
</feature>
<organism evidence="15 16">
    <name type="scientific">Pelobates cultripes</name>
    <name type="common">Western spadefoot toad</name>
    <dbReference type="NCBI Taxonomy" id="61616"/>
    <lineage>
        <taxon>Eukaryota</taxon>
        <taxon>Metazoa</taxon>
        <taxon>Chordata</taxon>
        <taxon>Craniata</taxon>
        <taxon>Vertebrata</taxon>
        <taxon>Euteleostomi</taxon>
        <taxon>Amphibia</taxon>
        <taxon>Batrachia</taxon>
        <taxon>Anura</taxon>
        <taxon>Pelobatoidea</taxon>
        <taxon>Pelobatidae</taxon>
        <taxon>Pelobates</taxon>
    </lineage>
</organism>
<evidence type="ECO:0000256" key="13">
    <source>
        <dbReference type="SAM" id="Phobius"/>
    </source>
</evidence>
<comment type="similarity">
    <text evidence="2 12">Belongs to the G-protein coupled receptor 1 family.</text>
</comment>
<dbReference type="PANTHER" id="PTHR24234:SF15">
    <property type="entry name" value="G PROTEIN-COUPLED RECEPTOR 65"/>
    <property type="match status" value="1"/>
</dbReference>
<evidence type="ECO:0000256" key="9">
    <source>
        <dbReference type="ARBA" id="ARBA00023170"/>
    </source>
</evidence>
<dbReference type="PROSITE" id="PS00237">
    <property type="entry name" value="G_PROTEIN_RECEP_F1_1"/>
    <property type="match status" value="1"/>
</dbReference>
<dbReference type="PRINTS" id="PR01649">
    <property type="entry name" value="PSYCHOSINER"/>
</dbReference>
<feature type="transmembrane region" description="Helical" evidence="13">
    <location>
        <begin position="20"/>
        <end position="43"/>
    </location>
</feature>
<evidence type="ECO:0000256" key="4">
    <source>
        <dbReference type="ARBA" id="ARBA00022692"/>
    </source>
</evidence>
<evidence type="ECO:0000256" key="10">
    <source>
        <dbReference type="ARBA" id="ARBA00023180"/>
    </source>
</evidence>
<keyword evidence="16" id="KW-1185">Reference proteome</keyword>
<dbReference type="SUPFAM" id="SSF81321">
    <property type="entry name" value="Family A G protein-coupled receptor-like"/>
    <property type="match status" value="1"/>
</dbReference>
<gene>
    <name evidence="15" type="ORF">PECUL_23A037976</name>
</gene>
<evidence type="ECO:0000313" key="16">
    <source>
        <dbReference type="Proteomes" id="UP001295444"/>
    </source>
</evidence>
<keyword evidence="6 12" id="KW-0297">G-protein coupled receptor</keyword>
<feature type="transmembrane region" description="Helical" evidence="13">
    <location>
        <begin position="237"/>
        <end position="258"/>
    </location>
</feature>
<evidence type="ECO:0000256" key="3">
    <source>
        <dbReference type="ARBA" id="ARBA00022475"/>
    </source>
</evidence>
<evidence type="ECO:0000256" key="5">
    <source>
        <dbReference type="ARBA" id="ARBA00022989"/>
    </source>
</evidence>
<evidence type="ECO:0000256" key="1">
    <source>
        <dbReference type="ARBA" id="ARBA00004651"/>
    </source>
</evidence>
<evidence type="ECO:0000256" key="8">
    <source>
        <dbReference type="ARBA" id="ARBA00023157"/>
    </source>
</evidence>
<dbReference type="InterPro" id="IPR005464">
    <property type="entry name" value="Psych_rcpt"/>
</dbReference>
<keyword evidence="11 12" id="KW-0807">Transducer</keyword>
<dbReference type="PROSITE" id="PS50262">
    <property type="entry name" value="G_PROTEIN_RECEP_F1_2"/>
    <property type="match status" value="1"/>
</dbReference>
<dbReference type="InterPro" id="IPR017452">
    <property type="entry name" value="GPCR_Rhodpsn_7TM"/>
</dbReference>
<protein>
    <submittedName>
        <fullName evidence="15">Psychosine receptor</fullName>
    </submittedName>
</protein>